<organism evidence="4 5">
    <name type="scientific">Ferrimonas marina</name>
    <dbReference type="NCBI Taxonomy" id="299255"/>
    <lineage>
        <taxon>Bacteria</taxon>
        <taxon>Pseudomonadati</taxon>
        <taxon>Pseudomonadota</taxon>
        <taxon>Gammaproteobacteria</taxon>
        <taxon>Alteromonadales</taxon>
        <taxon>Ferrimonadaceae</taxon>
        <taxon>Ferrimonas</taxon>
    </lineage>
</organism>
<dbReference type="SUPFAM" id="SSF56349">
    <property type="entry name" value="DNA breaking-rejoining enzymes"/>
    <property type="match status" value="1"/>
</dbReference>
<protein>
    <submittedName>
        <fullName evidence="4">Phage integrase family protein</fullName>
    </submittedName>
</protein>
<dbReference type="InterPro" id="IPR002104">
    <property type="entry name" value="Integrase_catalytic"/>
</dbReference>
<keyword evidence="2" id="KW-0233">DNA recombination</keyword>
<accession>A0A1M5ZY12</accession>
<dbReference type="Gene3D" id="1.10.443.10">
    <property type="entry name" value="Intergrase catalytic core"/>
    <property type="match status" value="1"/>
</dbReference>
<dbReference type="RefSeq" id="WP_067666193.1">
    <property type="nucleotide sequence ID" value="NZ_FQXG01000018.1"/>
</dbReference>
<dbReference type="PANTHER" id="PTHR30349:SF64">
    <property type="entry name" value="PROPHAGE INTEGRASE INTD-RELATED"/>
    <property type="match status" value="1"/>
</dbReference>
<feature type="domain" description="Tyr recombinase" evidence="3">
    <location>
        <begin position="222"/>
        <end position="462"/>
    </location>
</feature>
<dbReference type="Proteomes" id="UP000184268">
    <property type="component" value="Unassembled WGS sequence"/>
</dbReference>
<dbReference type="GO" id="GO:0015074">
    <property type="term" value="P:DNA integration"/>
    <property type="evidence" value="ECO:0007669"/>
    <property type="project" value="UniProtKB-KW"/>
</dbReference>
<dbReference type="InterPro" id="IPR050090">
    <property type="entry name" value="Tyrosine_recombinase_XerCD"/>
</dbReference>
<dbReference type="Pfam" id="PF00589">
    <property type="entry name" value="Phage_integrase"/>
    <property type="match status" value="1"/>
</dbReference>
<evidence type="ECO:0000256" key="1">
    <source>
        <dbReference type="ARBA" id="ARBA00022908"/>
    </source>
</evidence>
<name>A0A1M5ZY12_9GAMM</name>
<dbReference type="InterPro" id="IPR013762">
    <property type="entry name" value="Integrase-like_cat_sf"/>
</dbReference>
<dbReference type="InterPro" id="IPR011010">
    <property type="entry name" value="DNA_brk_join_enz"/>
</dbReference>
<evidence type="ECO:0000256" key="2">
    <source>
        <dbReference type="ARBA" id="ARBA00023172"/>
    </source>
</evidence>
<dbReference type="OrthoDB" id="6629433at2"/>
<dbReference type="PROSITE" id="PS51898">
    <property type="entry name" value="TYR_RECOMBINASE"/>
    <property type="match status" value="1"/>
</dbReference>
<keyword evidence="5" id="KW-1185">Reference proteome</keyword>
<gene>
    <name evidence="4" type="ORF">SAMN02745129_0603</name>
</gene>
<reference evidence="4 5" key="1">
    <citation type="submission" date="2016-11" db="EMBL/GenBank/DDBJ databases">
        <authorList>
            <person name="Jaros S."/>
            <person name="Januszkiewicz K."/>
            <person name="Wedrychowicz H."/>
        </authorList>
    </citation>
    <scope>NUCLEOTIDE SEQUENCE [LARGE SCALE GENOMIC DNA]</scope>
    <source>
        <strain evidence="4 5">DSM 16917</strain>
    </source>
</reference>
<evidence type="ECO:0000259" key="3">
    <source>
        <dbReference type="PROSITE" id="PS51898"/>
    </source>
</evidence>
<proteinExistence type="predicted"/>
<dbReference type="CDD" id="cd00397">
    <property type="entry name" value="DNA_BRE_C"/>
    <property type="match status" value="1"/>
</dbReference>
<dbReference type="PANTHER" id="PTHR30349">
    <property type="entry name" value="PHAGE INTEGRASE-RELATED"/>
    <property type="match status" value="1"/>
</dbReference>
<keyword evidence="1" id="KW-0229">DNA integration</keyword>
<dbReference type="EMBL" id="FQXG01000018">
    <property type="protein sequence ID" value="SHI28773.1"/>
    <property type="molecule type" value="Genomic_DNA"/>
</dbReference>
<dbReference type="GO" id="GO:0006310">
    <property type="term" value="P:DNA recombination"/>
    <property type="evidence" value="ECO:0007669"/>
    <property type="project" value="UniProtKB-KW"/>
</dbReference>
<evidence type="ECO:0000313" key="5">
    <source>
        <dbReference type="Proteomes" id="UP000184268"/>
    </source>
</evidence>
<sequence length="489" mass="57722">MEIISYELREWEYRQPEVYIDDNGEAQVRYIGEAQQIGPITLLYQVVFDDSGKVTHSEPVEAANAYLMYQKIYNEAQCLSVAWRALKHYFTFLANENATRAAKNAERRELGQDELPYLSWNAMPLRENQRPTYRYRQCLKDCYKSEDPDVHLARSTANAYMNRVVDFYKHYIKHGFQFEHPPFQYELVSISVGNDYRSMKAQRRMEVHTTDLRLKLPKDRRKRPSPLTALAPYQWEALDNILRNTRKILTKRDGQLVLSRFPIEFSLVFLVMRWTGLRREEALTLRAGQIFKPNERQLRRGYVEIDVGPSVGVETKFDKHRTIEMPAELMVQIYDYLQSPRYIKRRNKHRDTLTTNQRLFGNYYLFLNENGQPYAVSTLNSRWSDIRRTLAHNKLGLGEPFEHKAHNLRPSYAVERWINLVDHGVDEGKAFRHIQDHLGHDEEDTTRDYMRQAQDRRNGRRSPQEVFENVIDFHFKQGAFALTGASDGL</sequence>
<evidence type="ECO:0000313" key="4">
    <source>
        <dbReference type="EMBL" id="SHI28773.1"/>
    </source>
</evidence>
<dbReference type="AlphaFoldDB" id="A0A1M5ZY12"/>
<dbReference type="STRING" id="299255.SAMN02745129_0603"/>
<dbReference type="GO" id="GO:0003677">
    <property type="term" value="F:DNA binding"/>
    <property type="evidence" value="ECO:0007669"/>
    <property type="project" value="InterPro"/>
</dbReference>